<accession>A0ACC0DRB6</accession>
<name>A0ACC0DRB6_9BASI</name>
<organism evidence="1 2">
    <name type="scientific">Puccinia striiformis f. sp. tritici</name>
    <dbReference type="NCBI Taxonomy" id="168172"/>
    <lineage>
        <taxon>Eukaryota</taxon>
        <taxon>Fungi</taxon>
        <taxon>Dikarya</taxon>
        <taxon>Basidiomycota</taxon>
        <taxon>Pucciniomycotina</taxon>
        <taxon>Pucciniomycetes</taxon>
        <taxon>Pucciniales</taxon>
        <taxon>Pucciniaceae</taxon>
        <taxon>Puccinia</taxon>
    </lineage>
</organism>
<reference evidence="2" key="1">
    <citation type="journal article" date="2018" name="BMC Genomics">
        <title>Genomic insights into host adaptation between the wheat stripe rust pathogen (Puccinia striiformis f. sp. tritici) and the barley stripe rust pathogen (Puccinia striiformis f. sp. hordei).</title>
        <authorList>
            <person name="Xia C."/>
            <person name="Wang M."/>
            <person name="Yin C."/>
            <person name="Cornejo O.E."/>
            <person name="Hulbert S.H."/>
            <person name="Chen X."/>
        </authorList>
    </citation>
    <scope>NUCLEOTIDE SEQUENCE [LARGE SCALE GENOMIC DNA]</scope>
    <source>
        <strain evidence="2">93-210</strain>
    </source>
</reference>
<sequence length="590" mass="67965">MLISRHILASLWLLSASCGGVVDQSMGVDVDRGLICCWCLLHHLYPLMNTSAIKSLAFTHAHEDKGLSGELGPSFSQEHPRSDLAKKPTPELEKHTILAFRKQITTASEDHPMTAYDSDSDHSFTDYEPESEDDSITDTDSDSESHSENTLLTAGFESQHQGRDRYAVRLQAIVFEQLIEHLDPTKSLTPAISHFNVESKLGKKFWCDSIFISADWAIVLMEFEVVEKIIPVYDDWMSVLSFQSRILHDFDLIKTSQDTNQVPNVRELSIFARENMTKIDILVKLRLLKLGGCDSEVIYWEQIKLLLPQLQLPSSVTGRTLGPEIERKLEDVAALLLDGVKKLMAKHEHIKWNNSESPWILPWKYSFKMVDLLSESGYIDDEKLRSFFQEAEMAKQVVFYSNAFLTRILVPRRFPDDKAWMLMNKSFKALDDNTKQNIRVSFLRTQRQTFIQKPSGIQTSDEEYKKRIMAFVKHKMVRDSGSGRSHRKKAGLIGFQRFQETLSNRILKRIKRDFSERERGFGEEPITASDSEEKRIFLQSIAFDNFIRHRIESIFTEEKRALQNELVPPEDLALQEEIGRQFKRTKIAPS</sequence>
<reference evidence="1 2" key="3">
    <citation type="journal article" date="2022" name="Microbiol. Spectr.">
        <title>Folding features and dynamics of 3D genome architecture in plant fungal pathogens.</title>
        <authorList>
            <person name="Xia C."/>
        </authorList>
    </citation>
    <scope>NUCLEOTIDE SEQUENCE [LARGE SCALE GENOMIC DNA]</scope>
    <source>
        <strain evidence="1 2">93-210</strain>
    </source>
</reference>
<protein>
    <submittedName>
        <fullName evidence="1">Uncharacterized protein</fullName>
    </submittedName>
</protein>
<dbReference type="Proteomes" id="UP001060170">
    <property type="component" value="Chromosome 17"/>
</dbReference>
<evidence type="ECO:0000313" key="2">
    <source>
        <dbReference type="Proteomes" id="UP001060170"/>
    </source>
</evidence>
<comment type="caution">
    <text evidence="1">The sequence shown here is derived from an EMBL/GenBank/DDBJ whole genome shotgun (WGS) entry which is preliminary data.</text>
</comment>
<keyword evidence="2" id="KW-1185">Reference proteome</keyword>
<reference evidence="2" key="2">
    <citation type="journal article" date="2018" name="Mol. Plant Microbe Interact.">
        <title>Genome sequence resources for the wheat stripe rust pathogen (Puccinia striiformis f. sp. tritici) and the barley stripe rust pathogen (Puccinia striiformis f. sp. hordei).</title>
        <authorList>
            <person name="Xia C."/>
            <person name="Wang M."/>
            <person name="Yin C."/>
            <person name="Cornejo O.E."/>
            <person name="Hulbert S.H."/>
            <person name="Chen X."/>
        </authorList>
    </citation>
    <scope>NUCLEOTIDE SEQUENCE [LARGE SCALE GENOMIC DNA]</scope>
    <source>
        <strain evidence="2">93-210</strain>
    </source>
</reference>
<dbReference type="EMBL" id="CM045881">
    <property type="protein sequence ID" value="KAI7936950.1"/>
    <property type="molecule type" value="Genomic_DNA"/>
</dbReference>
<evidence type="ECO:0000313" key="1">
    <source>
        <dbReference type="EMBL" id="KAI7936950.1"/>
    </source>
</evidence>
<gene>
    <name evidence="1" type="ORF">MJO28_015849</name>
</gene>
<proteinExistence type="predicted"/>